<evidence type="ECO:0008006" key="10">
    <source>
        <dbReference type="Google" id="ProtNLM"/>
    </source>
</evidence>
<reference evidence="8 9" key="1">
    <citation type="journal article" date="2019" name="Nat. Ecol. Evol.">
        <title>Megaphylogeny resolves global patterns of mushroom evolution.</title>
        <authorList>
            <person name="Varga T."/>
            <person name="Krizsan K."/>
            <person name="Foldi C."/>
            <person name="Dima B."/>
            <person name="Sanchez-Garcia M."/>
            <person name="Sanchez-Ramirez S."/>
            <person name="Szollosi G.J."/>
            <person name="Szarkandi J.G."/>
            <person name="Papp V."/>
            <person name="Albert L."/>
            <person name="Andreopoulos W."/>
            <person name="Angelini C."/>
            <person name="Antonin V."/>
            <person name="Barry K.W."/>
            <person name="Bougher N.L."/>
            <person name="Buchanan P."/>
            <person name="Buyck B."/>
            <person name="Bense V."/>
            <person name="Catcheside P."/>
            <person name="Chovatia M."/>
            <person name="Cooper J."/>
            <person name="Damon W."/>
            <person name="Desjardin D."/>
            <person name="Finy P."/>
            <person name="Geml J."/>
            <person name="Haridas S."/>
            <person name="Hughes K."/>
            <person name="Justo A."/>
            <person name="Karasinski D."/>
            <person name="Kautmanova I."/>
            <person name="Kiss B."/>
            <person name="Kocsube S."/>
            <person name="Kotiranta H."/>
            <person name="LaButti K.M."/>
            <person name="Lechner B.E."/>
            <person name="Liimatainen K."/>
            <person name="Lipzen A."/>
            <person name="Lukacs Z."/>
            <person name="Mihaltcheva S."/>
            <person name="Morgado L.N."/>
            <person name="Niskanen T."/>
            <person name="Noordeloos M.E."/>
            <person name="Ohm R.A."/>
            <person name="Ortiz-Santana B."/>
            <person name="Ovrebo C."/>
            <person name="Racz N."/>
            <person name="Riley R."/>
            <person name="Savchenko A."/>
            <person name="Shiryaev A."/>
            <person name="Soop K."/>
            <person name="Spirin V."/>
            <person name="Szebenyi C."/>
            <person name="Tomsovsky M."/>
            <person name="Tulloss R.E."/>
            <person name="Uehling J."/>
            <person name="Grigoriev I.V."/>
            <person name="Vagvolgyi C."/>
            <person name="Papp T."/>
            <person name="Martin F.M."/>
            <person name="Miettinen O."/>
            <person name="Hibbett D.S."/>
            <person name="Nagy L.G."/>
        </authorList>
    </citation>
    <scope>NUCLEOTIDE SEQUENCE [LARGE SCALE GENOMIC DNA]</scope>
    <source>
        <strain evidence="8 9">CBS 962.96</strain>
    </source>
</reference>
<proteinExistence type="predicted"/>
<dbReference type="GO" id="GO:0016020">
    <property type="term" value="C:membrane"/>
    <property type="evidence" value="ECO:0007669"/>
    <property type="project" value="UniProtKB-SubCell"/>
</dbReference>
<feature type="signal peptide" evidence="7">
    <location>
        <begin position="1"/>
        <end position="22"/>
    </location>
</feature>
<gene>
    <name evidence="8" type="ORF">K435DRAFT_928277</name>
</gene>
<feature type="compositionally biased region" description="Polar residues" evidence="5">
    <location>
        <begin position="240"/>
        <end position="252"/>
    </location>
</feature>
<evidence type="ECO:0000256" key="6">
    <source>
        <dbReference type="SAM" id="Phobius"/>
    </source>
</evidence>
<dbReference type="EMBL" id="ML179091">
    <property type="protein sequence ID" value="THV01332.1"/>
    <property type="molecule type" value="Genomic_DNA"/>
</dbReference>
<keyword evidence="4 6" id="KW-0472">Membrane</keyword>
<dbReference type="GO" id="GO:0071944">
    <property type="term" value="C:cell periphery"/>
    <property type="evidence" value="ECO:0007669"/>
    <property type="project" value="UniProtKB-ARBA"/>
</dbReference>
<dbReference type="OrthoDB" id="2526171at2759"/>
<feature type="compositionally biased region" description="Polar residues" evidence="5">
    <location>
        <begin position="261"/>
        <end position="274"/>
    </location>
</feature>
<keyword evidence="3 6" id="KW-1133">Transmembrane helix</keyword>
<keyword evidence="7" id="KW-0732">Signal</keyword>
<evidence type="ECO:0000256" key="1">
    <source>
        <dbReference type="ARBA" id="ARBA00004167"/>
    </source>
</evidence>
<keyword evidence="9" id="KW-1185">Reference proteome</keyword>
<evidence type="ECO:0000256" key="3">
    <source>
        <dbReference type="ARBA" id="ARBA00022989"/>
    </source>
</evidence>
<keyword evidence="2 6" id="KW-0812">Transmembrane</keyword>
<feature type="compositionally biased region" description="Polar residues" evidence="5">
    <location>
        <begin position="221"/>
        <end position="232"/>
    </location>
</feature>
<evidence type="ECO:0000313" key="9">
    <source>
        <dbReference type="Proteomes" id="UP000297245"/>
    </source>
</evidence>
<dbReference type="AlphaFoldDB" id="A0A4S8MFX0"/>
<feature type="transmembrane region" description="Helical" evidence="6">
    <location>
        <begin position="185"/>
        <end position="207"/>
    </location>
</feature>
<organism evidence="8 9">
    <name type="scientific">Dendrothele bispora (strain CBS 962.96)</name>
    <dbReference type="NCBI Taxonomy" id="1314807"/>
    <lineage>
        <taxon>Eukaryota</taxon>
        <taxon>Fungi</taxon>
        <taxon>Dikarya</taxon>
        <taxon>Basidiomycota</taxon>
        <taxon>Agaricomycotina</taxon>
        <taxon>Agaricomycetes</taxon>
        <taxon>Agaricomycetidae</taxon>
        <taxon>Agaricales</taxon>
        <taxon>Agaricales incertae sedis</taxon>
        <taxon>Dendrothele</taxon>
    </lineage>
</organism>
<feature type="chain" id="PRO_5020565300" description="Mid2 domain-containing protein" evidence="7">
    <location>
        <begin position="23"/>
        <end position="287"/>
    </location>
</feature>
<protein>
    <recommendedName>
        <fullName evidence="10">Mid2 domain-containing protein</fullName>
    </recommendedName>
</protein>
<evidence type="ECO:0000256" key="4">
    <source>
        <dbReference type="ARBA" id="ARBA00023136"/>
    </source>
</evidence>
<evidence type="ECO:0000256" key="5">
    <source>
        <dbReference type="SAM" id="MobiDB-lite"/>
    </source>
</evidence>
<dbReference type="Proteomes" id="UP000297245">
    <property type="component" value="Unassembled WGS sequence"/>
</dbReference>
<feature type="region of interest" description="Disordered" evidence="5">
    <location>
        <begin position="144"/>
        <end position="180"/>
    </location>
</feature>
<dbReference type="InterPro" id="IPR051694">
    <property type="entry name" value="Immunoregulatory_rcpt-like"/>
</dbReference>
<comment type="subcellular location">
    <subcellularLocation>
        <location evidence="1">Membrane</location>
        <topology evidence="1">Single-pass membrane protein</topology>
    </subcellularLocation>
</comment>
<sequence>MLKGAFVLGAAVLSSVLLKTLAGTTATCNDGFPTGWDNSQGKDPCAIAIQVGQSCDHANVTYGSVPEDEACLCSTVLYALFALCAMCQGAQTYAWGTYSLNCSHTFETEWPPTVPFPSGLAIPHYAFLPLSTDGQVDIVAMKEDKQSEVTADPQSTSPTSTSATTSATTSPTPTQIADSTTHTGAIAGGVVGGVLGLVILTALLFFVRRRLIQKKAIDSPGNGNAQPFSQWVTGPEQGSALRNSNGTETQRLYNPEDPSTFPVSVSRTANQPGGSNPFRPMSSMPEV</sequence>
<accession>A0A4S8MFX0</accession>
<name>A0A4S8MFX0_DENBC</name>
<dbReference type="PANTHER" id="PTHR15549:SF26">
    <property type="entry name" value="AXIAL BUDDING PATTERN PROTEIN 2-RELATED"/>
    <property type="match status" value="1"/>
</dbReference>
<dbReference type="PANTHER" id="PTHR15549">
    <property type="entry name" value="PAIRED IMMUNOGLOBULIN-LIKE TYPE 2 RECEPTOR"/>
    <property type="match status" value="1"/>
</dbReference>
<feature type="region of interest" description="Disordered" evidence="5">
    <location>
        <begin position="217"/>
        <end position="287"/>
    </location>
</feature>
<evidence type="ECO:0000256" key="7">
    <source>
        <dbReference type="SAM" id="SignalP"/>
    </source>
</evidence>
<evidence type="ECO:0000256" key="2">
    <source>
        <dbReference type="ARBA" id="ARBA00022692"/>
    </source>
</evidence>
<evidence type="ECO:0000313" key="8">
    <source>
        <dbReference type="EMBL" id="THV01332.1"/>
    </source>
</evidence>
<feature type="compositionally biased region" description="Low complexity" evidence="5">
    <location>
        <begin position="155"/>
        <end position="174"/>
    </location>
</feature>